<dbReference type="PANTHER" id="PTHR33376:SF4">
    <property type="entry name" value="SIALIC ACID-BINDING PERIPLASMIC PROTEIN SIAP"/>
    <property type="match status" value="1"/>
</dbReference>
<evidence type="ECO:0000313" key="3">
    <source>
        <dbReference type="EMBL" id="OSQ49382.1"/>
    </source>
</evidence>
<evidence type="ECO:0000313" key="4">
    <source>
        <dbReference type="Proteomes" id="UP000193396"/>
    </source>
</evidence>
<evidence type="ECO:0008006" key="5">
    <source>
        <dbReference type="Google" id="ProtNLM"/>
    </source>
</evidence>
<organism evidence="3 4">
    <name type="scientific">Thalassospira alkalitolerans</name>
    <dbReference type="NCBI Taxonomy" id="1293890"/>
    <lineage>
        <taxon>Bacteria</taxon>
        <taxon>Pseudomonadati</taxon>
        <taxon>Pseudomonadota</taxon>
        <taxon>Alphaproteobacteria</taxon>
        <taxon>Rhodospirillales</taxon>
        <taxon>Thalassospiraceae</taxon>
        <taxon>Thalassospira</taxon>
    </lineage>
</organism>
<proteinExistence type="predicted"/>
<dbReference type="STRING" id="1293890.TALK_03160"/>
<name>A0A1Y2LGC2_9PROT</name>
<dbReference type="AlphaFoldDB" id="A0A1Y2LGC2"/>
<dbReference type="Proteomes" id="UP000193396">
    <property type="component" value="Unassembled WGS sequence"/>
</dbReference>
<accession>A0A1Y2LGC2</accession>
<dbReference type="GO" id="GO:0055085">
    <property type="term" value="P:transmembrane transport"/>
    <property type="evidence" value="ECO:0007669"/>
    <property type="project" value="InterPro"/>
</dbReference>
<dbReference type="InterPro" id="IPR038404">
    <property type="entry name" value="TRAP_DctP_sf"/>
</dbReference>
<protein>
    <recommendedName>
        <fullName evidence="5">C4-dicarboxylate ABC transporter substrate-binding protein</fullName>
    </recommendedName>
</protein>
<gene>
    <name evidence="3" type="ORF">TALK_03160</name>
</gene>
<reference evidence="3 4" key="1">
    <citation type="submission" date="2014-03" db="EMBL/GenBank/DDBJ databases">
        <title>The draft genome sequence of Thalassospira alkalitolerans JCM 18968.</title>
        <authorList>
            <person name="Lai Q."/>
            <person name="Shao Z."/>
        </authorList>
    </citation>
    <scope>NUCLEOTIDE SEQUENCE [LARGE SCALE GENOMIC DNA]</scope>
    <source>
        <strain evidence="3 4">JCM 18968</strain>
    </source>
</reference>
<keyword evidence="1 2" id="KW-0732">Signal</keyword>
<feature type="chain" id="PRO_5012011199" description="C4-dicarboxylate ABC transporter substrate-binding protein" evidence="2">
    <location>
        <begin position="23"/>
        <end position="329"/>
    </location>
</feature>
<sequence length="329" mass="35646">MKNITLPVLAVVFGIGATSARADVNLDMSSEYPVTSIHGQTADFFVKTLKEETGGEVNVTVHHGGALGYKSVDHYDAVGDGAVQLASSFSGAWSGINPIFLVSSLPFLATSIEDTKKLYEATRPYYEQVLEDDNQLFLYAAPWPASGFWAHKPIDSAEALKGLKIRTFDAPGTKTLQNAGASPVQLSWGDIIPQLTTNGIDGVLTSADGGVGSQFWEYLSNFTEVNYALPLQVTHMNRDAFDDLSDSEQKAVLDAAKKAEAYGWEALEDRVKGNYAKLAENDVTVTTNISPGLLSVLKTSSAPEVEKWKERVGDDALTLLDTYQKLLEQ</sequence>
<evidence type="ECO:0000256" key="2">
    <source>
        <dbReference type="SAM" id="SignalP"/>
    </source>
</evidence>
<dbReference type="NCBIfam" id="NF037995">
    <property type="entry name" value="TRAP_S1"/>
    <property type="match status" value="1"/>
</dbReference>
<comment type="caution">
    <text evidence="3">The sequence shown here is derived from an EMBL/GenBank/DDBJ whole genome shotgun (WGS) entry which is preliminary data.</text>
</comment>
<dbReference type="InterPro" id="IPR018389">
    <property type="entry name" value="DctP_fam"/>
</dbReference>
<dbReference type="OrthoDB" id="9783941at2"/>
<feature type="signal peptide" evidence="2">
    <location>
        <begin position="1"/>
        <end position="22"/>
    </location>
</feature>
<dbReference type="Pfam" id="PF03480">
    <property type="entry name" value="DctP"/>
    <property type="match status" value="1"/>
</dbReference>
<dbReference type="CDD" id="cd13602">
    <property type="entry name" value="PBP2_TRAP_BpDctp6_7"/>
    <property type="match status" value="1"/>
</dbReference>
<evidence type="ECO:0000256" key="1">
    <source>
        <dbReference type="ARBA" id="ARBA00022729"/>
    </source>
</evidence>
<dbReference type="RefSeq" id="WP_085615813.1">
    <property type="nucleotide sequence ID" value="NZ_JFKB01000002.1"/>
</dbReference>
<dbReference type="PANTHER" id="PTHR33376">
    <property type="match status" value="1"/>
</dbReference>
<dbReference type="EMBL" id="JFKB01000002">
    <property type="protein sequence ID" value="OSQ49382.1"/>
    <property type="molecule type" value="Genomic_DNA"/>
</dbReference>
<dbReference type="Gene3D" id="3.40.190.170">
    <property type="entry name" value="Bacterial extracellular solute-binding protein, family 7"/>
    <property type="match status" value="1"/>
</dbReference>
<keyword evidence="4" id="KW-1185">Reference proteome</keyword>